<organism evidence="11 12">
    <name type="scientific">Pogonophryne albipinna</name>
    <dbReference type="NCBI Taxonomy" id="1090488"/>
    <lineage>
        <taxon>Eukaryota</taxon>
        <taxon>Metazoa</taxon>
        <taxon>Chordata</taxon>
        <taxon>Craniata</taxon>
        <taxon>Vertebrata</taxon>
        <taxon>Euteleostomi</taxon>
        <taxon>Actinopterygii</taxon>
        <taxon>Neopterygii</taxon>
        <taxon>Teleostei</taxon>
        <taxon>Neoteleostei</taxon>
        <taxon>Acanthomorphata</taxon>
        <taxon>Eupercaria</taxon>
        <taxon>Perciformes</taxon>
        <taxon>Notothenioidei</taxon>
        <taxon>Pogonophryne</taxon>
    </lineage>
</organism>
<feature type="coiled-coil region" evidence="7">
    <location>
        <begin position="244"/>
        <end position="272"/>
    </location>
</feature>
<dbReference type="SUPFAM" id="SSF57850">
    <property type="entry name" value="RING/U-box"/>
    <property type="match status" value="2"/>
</dbReference>
<dbReference type="EMBL" id="JAPTMU010000011">
    <property type="protein sequence ID" value="KAJ4935251.1"/>
    <property type="molecule type" value="Genomic_DNA"/>
</dbReference>
<dbReference type="InterPro" id="IPR001870">
    <property type="entry name" value="B30.2/SPRY"/>
</dbReference>
<dbReference type="Pfam" id="PF13765">
    <property type="entry name" value="PRY"/>
    <property type="match status" value="1"/>
</dbReference>
<dbReference type="Pfam" id="PF00643">
    <property type="entry name" value="zf-B_box"/>
    <property type="match status" value="2"/>
</dbReference>
<evidence type="ECO:0000256" key="6">
    <source>
        <dbReference type="PROSITE-ProRule" id="PRU00024"/>
    </source>
</evidence>
<dbReference type="InterPro" id="IPR003877">
    <property type="entry name" value="SPRY_dom"/>
</dbReference>
<evidence type="ECO:0000256" key="5">
    <source>
        <dbReference type="ARBA" id="ARBA00022859"/>
    </source>
</evidence>
<dbReference type="PROSITE" id="PS50119">
    <property type="entry name" value="ZF_BBOX"/>
    <property type="match status" value="2"/>
</dbReference>
<protein>
    <recommendedName>
        <fullName evidence="13">E3 ubiquitin-protein ligase TRIM39-like</fullName>
    </recommendedName>
</protein>
<evidence type="ECO:0000313" key="11">
    <source>
        <dbReference type="EMBL" id="KAJ4935251.1"/>
    </source>
</evidence>
<accession>A0AAD6B414</accession>
<dbReference type="InterPro" id="IPR013320">
    <property type="entry name" value="ConA-like_dom_sf"/>
</dbReference>
<dbReference type="SMART" id="SM00184">
    <property type="entry name" value="RING"/>
    <property type="match status" value="2"/>
</dbReference>
<feature type="coiled-coil region" evidence="7">
    <location>
        <begin position="592"/>
        <end position="663"/>
    </location>
</feature>
<dbReference type="PRINTS" id="PR01407">
    <property type="entry name" value="BUTYPHLNCDUF"/>
</dbReference>
<dbReference type="InterPro" id="IPR027370">
    <property type="entry name" value="Znf-RING_euk"/>
</dbReference>
<feature type="domain" description="B box-type" evidence="9">
    <location>
        <begin position="534"/>
        <end position="574"/>
    </location>
</feature>
<feature type="domain" description="B30.2/SPRY" evidence="10">
    <location>
        <begin position="753"/>
        <end position="957"/>
    </location>
</feature>
<feature type="domain" description="B box-type" evidence="9">
    <location>
        <begin position="143"/>
        <end position="183"/>
    </location>
</feature>
<gene>
    <name evidence="11" type="ORF">JOQ06_016787</name>
</gene>
<evidence type="ECO:0000313" key="12">
    <source>
        <dbReference type="Proteomes" id="UP001219934"/>
    </source>
</evidence>
<dbReference type="FunFam" id="2.60.120.920:FF:000004">
    <property type="entry name" value="Butyrophilin subfamily 1 member A1"/>
    <property type="match status" value="1"/>
</dbReference>
<feature type="domain" description="RING-type" evidence="8">
    <location>
        <begin position="403"/>
        <end position="443"/>
    </location>
</feature>
<evidence type="ECO:0000256" key="4">
    <source>
        <dbReference type="ARBA" id="ARBA00022833"/>
    </source>
</evidence>
<dbReference type="PROSITE" id="PS00518">
    <property type="entry name" value="ZF_RING_1"/>
    <property type="match status" value="2"/>
</dbReference>
<reference evidence="11" key="1">
    <citation type="submission" date="2022-11" db="EMBL/GenBank/DDBJ databases">
        <title>Chromosome-level genome of Pogonophryne albipinna.</title>
        <authorList>
            <person name="Jo E."/>
        </authorList>
    </citation>
    <scope>NUCLEOTIDE SEQUENCE</scope>
    <source>
        <strain evidence="11">SGF0006</strain>
        <tissue evidence="11">Muscle</tissue>
    </source>
</reference>
<dbReference type="SMART" id="SM00336">
    <property type="entry name" value="BBOX"/>
    <property type="match status" value="2"/>
</dbReference>
<dbReference type="InterPro" id="IPR043136">
    <property type="entry name" value="B30.2/SPRY_sf"/>
</dbReference>
<dbReference type="PROSITE" id="PS50188">
    <property type="entry name" value="B302_SPRY"/>
    <property type="match status" value="1"/>
</dbReference>
<evidence type="ECO:0000259" key="8">
    <source>
        <dbReference type="PROSITE" id="PS50089"/>
    </source>
</evidence>
<dbReference type="InterPro" id="IPR006574">
    <property type="entry name" value="PRY"/>
</dbReference>
<dbReference type="InterPro" id="IPR013083">
    <property type="entry name" value="Znf_RING/FYVE/PHD"/>
</dbReference>
<keyword evidence="2" id="KW-0479">Metal-binding</keyword>
<comment type="caution">
    <text evidence="11">The sequence shown here is derived from an EMBL/GenBank/DDBJ whole genome shotgun (WGS) entry which is preliminary data.</text>
</comment>
<dbReference type="Gene3D" id="3.30.160.60">
    <property type="entry name" value="Classic Zinc Finger"/>
    <property type="match status" value="2"/>
</dbReference>
<dbReference type="PANTHER" id="PTHR25465">
    <property type="entry name" value="B-BOX DOMAIN CONTAINING"/>
    <property type="match status" value="1"/>
</dbReference>
<keyword evidence="5" id="KW-0391">Immunity</keyword>
<sequence length="961" mass="109058">MASANISEKFLCSICLDVFTEPVSTPCGHNYCRACISSCWSSGAIIQCPLCKETFLTAPKLRVNTAFRDMLEISKKTKQAGEDGGSPAGPGDVPCDLCEGNRKRKAVKSCLGCWASYCDAHLKPHRTVQTLKWHQLINPVDSLEERVCRKHNKVMESFCKRDQCCVCSVCLKEDHVGHDVVSLEEEFKARKTFLQGAKTSMANAISDKCNTVVRVENLMTQSRQKVEETKVEANQAFDGLVAAILSKKAKLMEVLEENQEAEEQRDKAIKRQLWLEFAELRQTSLKMEEVLKTEDEFQLLQNLPSIPSATNTKHRYTERKSLLQVEEVWRAVVKIEETLNEHMDKIIREVIEGDKEEEAFEEQQTLFDDEPLEPPDDTEGSSHVKVYHKVEMASANISEEFLCSICLDVFTEPVSTPCGHNYCRACISSCWSSGAIIQCPLCQETFLTAPKLRVNTEFRDMLEISKRTKQAGEDGGSPAGPGDVPCDLCEGNRKRKAVKSCLGCSASYCDAHLKPHRTVQKLKWHQLINPVDSLEERVCRKHNKVMESFCKRDQCCVCSVCLKEDHVGHDVVSLEEEFKARRTMLQGAKTPIDNAKKDKQGIINRLENSRMESMRKDHETKVEANQAFDGLVDAILRKKAKLMEVLEENQEAAEQMDKAIKRQLWLEFAELRQTSLKMEEVLKTEDEFRLLQNLPSIPSATNTKHCYTERKSLLQVEKVWRAVAKIEETLNEHMDKIIREVIEGDTEEEAFEEQQTLFDDELGKIQEQHAVKVTLDPNTAHPSLFVSEDATQVFRRNISDNPKRFDSLHFVLGNEGFSSGKIYYEVSLEGLTGWEVGVVRESINRKSVNLLLTPENGCWTLGYYSGRCLANSNPPVHLPSIKTLQKVGVFVDLEEGIVSFYNVDTRAQIYSFTGCVFEGASFLRKILSFWARPRIYPLFRPSAKEGSAPLRITDVRYAKRK</sequence>
<proteinExistence type="predicted"/>
<dbReference type="Gene3D" id="3.30.40.10">
    <property type="entry name" value="Zinc/RING finger domain, C3HC4 (zinc finger)"/>
    <property type="match status" value="2"/>
</dbReference>
<evidence type="ECO:0000256" key="2">
    <source>
        <dbReference type="ARBA" id="ARBA00022723"/>
    </source>
</evidence>
<dbReference type="GO" id="GO:0008270">
    <property type="term" value="F:zinc ion binding"/>
    <property type="evidence" value="ECO:0007669"/>
    <property type="project" value="UniProtKB-KW"/>
</dbReference>
<dbReference type="SMART" id="SM00589">
    <property type="entry name" value="PRY"/>
    <property type="match status" value="1"/>
</dbReference>
<evidence type="ECO:0008006" key="13">
    <source>
        <dbReference type="Google" id="ProtNLM"/>
    </source>
</evidence>
<dbReference type="InterPro" id="IPR001841">
    <property type="entry name" value="Znf_RING"/>
</dbReference>
<dbReference type="Pfam" id="PF25600">
    <property type="entry name" value="TRIM_CC"/>
    <property type="match status" value="2"/>
</dbReference>
<dbReference type="Gene3D" id="4.10.830.40">
    <property type="match status" value="2"/>
</dbReference>
<dbReference type="CDD" id="cd19769">
    <property type="entry name" value="Bbox2_TRIM16-like"/>
    <property type="match status" value="2"/>
</dbReference>
<dbReference type="GO" id="GO:0005737">
    <property type="term" value="C:cytoplasm"/>
    <property type="evidence" value="ECO:0007669"/>
    <property type="project" value="UniProtKB-ARBA"/>
</dbReference>
<dbReference type="PROSITE" id="PS50089">
    <property type="entry name" value="ZF_RING_2"/>
    <property type="match status" value="2"/>
</dbReference>
<keyword evidence="3 6" id="KW-0863">Zinc-finger</keyword>
<dbReference type="PANTHER" id="PTHR25465:SF32">
    <property type="entry name" value="BLOODTHIRSTY-RELATED GENE FAMILY, MEMBER 16 ISOFORM X1-RELATED"/>
    <property type="match status" value="1"/>
</dbReference>
<dbReference type="InterPro" id="IPR051051">
    <property type="entry name" value="E3_ubiq-ligase_TRIM/RNF"/>
</dbReference>
<keyword evidence="12" id="KW-1185">Reference proteome</keyword>
<evidence type="ECO:0000256" key="1">
    <source>
        <dbReference type="ARBA" id="ARBA00022588"/>
    </source>
</evidence>
<dbReference type="InterPro" id="IPR003879">
    <property type="entry name" value="Butyrophylin_SPRY"/>
</dbReference>
<dbReference type="SUPFAM" id="SSF49899">
    <property type="entry name" value="Concanavalin A-like lectins/glucanases"/>
    <property type="match status" value="1"/>
</dbReference>
<dbReference type="InterPro" id="IPR000315">
    <property type="entry name" value="Znf_B-box"/>
</dbReference>
<keyword evidence="1" id="KW-0399">Innate immunity</keyword>
<name>A0AAD6B414_9TELE</name>
<dbReference type="InterPro" id="IPR017907">
    <property type="entry name" value="Znf_RING_CS"/>
</dbReference>
<dbReference type="Pfam" id="PF00622">
    <property type="entry name" value="SPRY"/>
    <property type="match status" value="1"/>
</dbReference>
<dbReference type="CDD" id="cd19802">
    <property type="entry name" value="Bbox1_TRIM8-like"/>
    <property type="match status" value="2"/>
</dbReference>
<keyword evidence="4" id="KW-0862">Zinc</keyword>
<evidence type="ECO:0000259" key="10">
    <source>
        <dbReference type="PROSITE" id="PS50188"/>
    </source>
</evidence>
<dbReference type="GO" id="GO:0045087">
    <property type="term" value="P:innate immune response"/>
    <property type="evidence" value="ECO:0007669"/>
    <property type="project" value="UniProtKB-KW"/>
</dbReference>
<dbReference type="Pfam" id="PF13445">
    <property type="entry name" value="zf-RING_UBOX"/>
    <property type="match status" value="2"/>
</dbReference>
<dbReference type="SMART" id="SM00449">
    <property type="entry name" value="SPRY"/>
    <property type="match status" value="1"/>
</dbReference>
<dbReference type="SUPFAM" id="SSF57845">
    <property type="entry name" value="B-box zinc-binding domain"/>
    <property type="match status" value="2"/>
</dbReference>
<dbReference type="Proteomes" id="UP001219934">
    <property type="component" value="Unassembled WGS sequence"/>
</dbReference>
<evidence type="ECO:0000256" key="3">
    <source>
        <dbReference type="ARBA" id="ARBA00022771"/>
    </source>
</evidence>
<feature type="domain" description="RING-type" evidence="8">
    <location>
        <begin position="12"/>
        <end position="52"/>
    </location>
</feature>
<dbReference type="Gene3D" id="2.60.120.920">
    <property type="match status" value="1"/>
</dbReference>
<keyword evidence="7" id="KW-0175">Coiled coil</keyword>
<dbReference type="InterPro" id="IPR058030">
    <property type="entry name" value="TRIM8/14/16/25/29/45/65_CC"/>
</dbReference>
<dbReference type="AlphaFoldDB" id="A0AAD6B414"/>
<evidence type="ECO:0000259" key="9">
    <source>
        <dbReference type="PROSITE" id="PS50119"/>
    </source>
</evidence>
<dbReference type="CDD" id="cd13733">
    <property type="entry name" value="SPRY_PRY_C-I_1"/>
    <property type="match status" value="1"/>
</dbReference>
<evidence type="ECO:0000256" key="7">
    <source>
        <dbReference type="SAM" id="Coils"/>
    </source>
</evidence>